<sequence>MSQSYFRDDEIDPNWADFHANFNPNEAYESADKVGGEFDGPVVVAFENVVEYFYMYKVIIASTNGNNVFDKTVRTHMQPKADNTSEPGVAHLRVERNIASIPLASIGGKLFRYT</sequence>
<dbReference type="AlphaFoldDB" id="A0A392N4X4"/>
<evidence type="ECO:0000313" key="1">
    <source>
        <dbReference type="EMBL" id="MCH94860.1"/>
    </source>
</evidence>
<name>A0A392N4X4_9FABA</name>
<dbReference type="Proteomes" id="UP000265520">
    <property type="component" value="Unassembled WGS sequence"/>
</dbReference>
<dbReference type="EMBL" id="LXQA010028329">
    <property type="protein sequence ID" value="MCH94860.1"/>
    <property type="molecule type" value="Genomic_DNA"/>
</dbReference>
<reference evidence="1 2" key="1">
    <citation type="journal article" date="2018" name="Front. Plant Sci.">
        <title>Red Clover (Trifolium pratense) and Zigzag Clover (T. medium) - A Picture of Genomic Similarities and Differences.</title>
        <authorList>
            <person name="Dluhosova J."/>
            <person name="Istvanek J."/>
            <person name="Nedelnik J."/>
            <person name="Repkova J."/>
        </authorList>
    </citation>
    <scope>NUCLEOTIDE SEQUENCE [LARGE SCALE GENOMIC DNA]</scope>
    <source>
        <strain evidence="2">cv. 10/8</strain>
        <tissue evidence="1">Leaf</tissue>
    </source>
</reference>
<evidence type="ECO:0000313" key="2">
    <source>
        <dbReference type="Proteomes" id="UP000265520"/>
    </source>
</evidence>
<comment type="caution">
    <text evidence="1">The sequence shown here is derived from an EMBL/GenBank/DDBJ whole genome shotgun (WGS) entry which is preliminary data.</text>
</comment>
<gene>
    <name evidence="1" type="ORF">A2U01_0015827</name>
</gene>
<organism evidence="1 2">
    <name type="scientific">Trifolium medium</name>
    <dbReference type="NCBI Taxonomy" id="97028"/>
    <lineage>
        <taxon>Eukaryota</taxon>
        <taxon>Viridiplantae</taxon>
        <taxon>Streptophyta</taxon>
        <taxon>Embryophyta</taxon>
        <taxon>Tracheophyta</taxon>
        <taxon>Spermatophyta</taxon>
        <taxon>Magnoliopsida</taxon>
        <taxon>eudicotyledons</taxon>
        <taxon>Gunneridae</taxon>
        <taxon>Pentapetalae</taxon>
        <taxon>rosids</taxon>
        <taxon>fabids</taxon>
        <taxon>Fabales</taxon>
        <taxon>Fabaceae</taxon>
        <taxon>Papilionoideae</taxon>
        <taxon>50 kb inversion clade</taxon>
        <taxon>NPAAA clade</taxon>
        <taxon>Hologalegina</taxon>
        <taxon>IRL clade</taxon>
        <taxon>Trifolieae</taxon>
        <taxon>Trifolium</taxon>
    </lineage>
</organism>
<keyword evidence="2" id="KW-1185">Reference proteome</keyword>
<protein>
    <submittedName>
        <fullName evidence="1">Uncharacterized protein</fullName>
    </submittedName>
</protein>
<accession>A0A392N4X4</accession>
<proteinExistence type="predicted"/>